<evidence type="ECO:0000313" key="2">
    <source>
        <dbReference type="EnsemblMetazoa" id="AALFPA23_016473.P24022"/>
    </source>
</evidence>
<reference evidence="3" key="1">
    <citation type="journal article" date="2015" name="Proc. Natl. Acad. Sci. U.S.A.">
        <title>Genome sequence of the Asian Tiger mosquito, Aedes albopictus, reveals insights into its biology, genetics, and evolution.</title>
        <authorList>
            <person name="Chen X.G."/>
            <person name="Jiang X."/>
            <person name="Gu J."/>
            <person name="Xu M."/>
            <person name="Wu Y."/>
            <person name="Deng Y."/>
            <person name="Zhang C."/>
            <person name="Bonizzoni M."/>
            <person name="Dermauw W."/>
            <person name="Vontas J."/>
            <person name="Armbruster P."/>
            <person name="Huang X."/>
            <person name="Yang Y."/>
            <person name="Zhang H."/>
            <person name="He W."/>
            <person name="Peng H."/>
            <person name="Liu Y."/>
            <person name="Wu K."/>
            <person name="Chen J."/>
            <person name="Lirakis M."/>
            <person name="Topalis P."/>
            <person name="Van Leeuwen T."/>
            <person name="Hall A.B."/>
            <person name="Jiang X."/>
            <person name="Thorpe C."/>
            <person name="Mueller R.L."/>
            <person name="Sun C."/>
            <person name="Waterhouse R.M."/>
            <person name="Yan G."/>
            <person name="Tu Z.J."/>
            <person name="Fang X."/>
            <person name="James A.A."/>
        </authorList>
    </citation>
    <scope>NUCLEOTIDE SEQUENCE [LARGE SCALE GENOMIC DNA]</scope>
    <source>
        <strain evidence="3">Foshan</strain>
    </source>
</reference>
<proteinExistence type="predicted"/>
<reference evidence="2" key="2">
    <citation type="submission" date="2025-05" db="UniProtKB">
        <authorList>
            <consortium name="EnsemblMetazoa"/>
        </authorList>
    </citation>
    <scope>IDENTIFICATION</scope>
    <source>
        <strain evidence="2">Foshan</strain>
    </source>
</reference>
<sequence length="304" mass="34797">MDPALIVETMLPTDVAGNPSGGYYLYDYLDFPLRQPKHVEFMECYINGNQSARKLYVQYLKASRTVNGDSLERVLKRMFADEAFLGYKYNSTAGSRRSTRPNLYQYNILSRYMLDSLVKIPILSLVSILGDDAKRITNGECPETAPPFGYSSDYEYDCLDFPCSTPKDVQRLERAVKESGDVRKQYVNYLRASRFECQNDLERVLRRMFEDEAFAGCNYTTLPIKSTRPNLTAFSVLNECMLEAWMDLTPASLYKQFSELIPKMARQAYKRQLRTRRSNALQRMVEAAQAEGGEDASARGMTSD</sequence>
<name>A0ABM1Z9Z3_AEDAL</name>
<feature type="domain" description="DUF4806" evidence="1">
    <location>
        <begin position="29"/>
        <end position="115"/>
    </location>
</feature>
<dbReference type="InterPro" id="IPR032071">
    <property type="entry name" value="DUF4806"/>
</dbReference>
<evidence type="ECO:0000313" key="3">
    <source>
        <dbReference type="Proteomes" id="UP000069940"/>
    </source>
</evidence>
<dbReference type="Proteomes" id="UP000069940">
    <property type="component" value="Unassembled WGS sequence"/>
</dbReference>
<protein>
    <recommendedName>
        <fullName evidence="1">DUF4806 domain-containing protein</fullName>
    </recommendedName>
</protein>
<keyword evidence="3" id="KW-1185">Reference proteome</keyword>
<organism evidence="2 3">
    <name type="scientific">Aedes albopictus</name>
    <name type="common">Asian tiger mosquito</name>
    <name type="synonym">Stegomyia albopicta</name>
    <dbReference type="NCBI Taxonomy" id="7160"/>
    <lineage>
        <taxon>Eukaryota</taxon>
        <taxon>Metazoa</taxon>
        <taxon>Ecdysozoa</taxon>
        <taxon>Arthropoda</taxon>
        <taxon>Hexapoda</taxon>
        <taxon>Insecta</taxon>
        <taxon>Pterygota</taxon>
        <taxon>Neoptera</taxon>
        <taxon>Endopterygota</taxon>
        <taxon>Diptera</taxon>
        <taxon>Nematocera</taxon>
        <taxon>Culicoidea</taxon>
        <taxon>Culicidae</taxon>
        <taxon>Culicinae</taxon>
        <taxon>Aedini</taxon>
        <taxon>Aedes</taxon>
        <taxon>Stegomyia</taxon>
    </lineage>
</organism>
<dbReference type="Pfam" id="PF16064">
    <property type="entry name" value="DUF4806"/>
    <property type="match status" value="2"/>
</dbReference>
<dbReference type="EnsemblMetazoa" id="AALFPA23_016473.R24022">
    <property type="protein sequence ID" value="AALFPA23_016473.P24022"/>
    <property type="gene ID" value="AALFPA23_016473"/>
</dbReference>
<accession>A0ABM1Z9Z3</accession>
<evidence type="ECO:0000259" key="1">
    <source>
        <dbReference type="Pfam" id="PF16064"/>
    </source>
</evidence>
<dbReference type="GeneID" id="109413330"/>
<feature type="domain" description="DUF4806" evidence="1">
    <location>
        <begin position="159"/>
        <end position="244"/>
    </location>
</feature>
<dbReference type="RefSeq" id="XP_062703399.1">
    <property type="nucleotide sequence ID" value="XM_062847415.1"/>
</dbReference>